<dbReference type="AlphaFoldDB" id="X0S7T8"/>
<name>X0S7T8_9ZZZZ</name>
<gene>
    <name evidence="1" type="ORF">S01H1_07768</name>
</gene>
<proteinExistence type="predicted"/>
<reference evidence="1" key="1">
    <citation type="journal article" date="2014" name="Front. Microbiol.">
        <title>High frequency of phylogenetically diverse reductive dehalogenase-homologous genes in deep subseafloor sedimentary metagenomes.</title>
        <authorList>
            <person name="Kawai M."/>
            <person name="Futagami T."/>
            <person name="Toyoda A."/>
            <person name="Takaki Y."/>
            <person name="Nishi S."/>
            <person name="Hori S."/>
            <person name="Arai W."/>
            <person name="Tsubouchi T."/>
            <person name="Morono Y."/>
            <person name="Uchiyama I."/>
            <person name="Ito T."/>
            <person name="Fujiyama A."/>
            <person name="Inagaki F."/>
            <person name="Takami H."/>
        </authorList>
    </citation>
    <scope>NUCLEOTIDE SEQUENCE</scope>
    <source>
        <strain evidence="1">Expedition CK06-06</strain>
    </source>
</reference>
<comment type="caution">
    <text evidence="1">The sequence shown here is derived from an EMBL/GenBank/DDBJ whole genome shotgun (WGS) entry which is preliminary data.</text>
</comment>
<organism evidence="1">
    <name type="scientific">marine sediment metagenome</name>
    <dbReference type="NCBI Taxonomy" id="412755"/>
    <lineage>
        <taxon>unclassified sequences</taxon>
        <taxon>metagenomes</taxon>
        <taxon>ecological metagenomes</taxon>
    </lineage>
</organism>
<accession>X0S7T8</accession>
<evidence type="ECO:0000313" key="1">
    <source>
        <dbReference type="EMBL" id="GAF71286.1"/>
    </source>
</evidence>
<dbReference type="EMBL" id="BARS01003989">
    <property type="protein sequence ID" value="GAF71286.1"/>
    <property type="molecule type" value="Genomic_DNA"/>
</dbReference>
<protein>
    <submittedName>
        <fullName evidence="1">Uncharacterized protein</fullName>
    </submittedName>
</protein>
<sequence length="102" mass="11573">MDDFKDKLFTYMNQTIRAGLPGLNVRGFEQLRGATSSLAQLIEDMIVFEAGEVGNAVQKEVHKAFNKVAADMEAGHEEINKRLDTMQEEISKLWELGREDKE</sequence>